<evidence type="ECO:0000313" key="3">
    <source>
        <dbReference type="Proteomes" id="UP000240009"/>
    </source>
</evidence>
<evidence type="ECO:0008006" key="4">
    <source>
        <dbReference type="Google" id="ProtNLM"/>
    </source>
</evidence>
<dbReference type="InterPro" id="IPR029475">
    <property type="entry name" value="DUF6807"/>
</dbReference>
<organism evidence="2 3">
    <name type="scientific">Blastopirellula marina</name>
    <dbReference type="NCBI Taxonomy" id="124"/>
    <lineage>
        <taxon>Bacteria</taxon>
        <taxon>Pseudomonadati</taxon>
        <taxon>Planctomycetota</taxon>
        <taxon>Planctomycetia</taxon>
        <taxon>Pirellulales</taxon>
        <taxon>Pirellulaceae</taxon>
        <taxon>Blastopirellula</taxon>
    </lineage>
</organism>
<feature type="chain" id="PRO_5015603597" description="Methane oxygenase PmoA" evidence="1">
    <location>
        <begin position="23"/>
        <end position="315"/>
    </location>
</feature>
<dbReference type="PROSITE" id="PS51257">
    <property type="entry name" value="PROKAR_LIPOPROTEIN"/>
    <property type="match status" value="1"/>
</dbReference>
<reference evidence="2 3" key="1">
    <citation type="submission" date="2018-02" db="EMBL/GenBank/DDBJ databases">
        <title>Comparative genomes isolates from brazilian mangrove.</title>
        <authorList>
            <person name="Araujo J.E."/>
            <person name="Taketani R.G."/>
            <person name="Silva M.C.P."/>
            <person name="Loureco M.V."/>
            <person name="Andreote F.D."/>
        </authorList>
    </citation>
    <scope>NUCLEOTIDE SEQUENCE [LARGE SCALE GENOMIC DNA]</scope>
    <source>
        <strain evidence="2 3">HEX-2 MGV</strain>
    </source>
</reference>
<feature type="signal peptide" evidence="1">
    <location>
        <begin position="1"/>
        <end position="22"/>
    </location>
</feature>
<dbReference type="Pfam" id="PF14100">
    <property type="entry name" value="DUF6807"/>
    <property type="match status" value="1"/>
</dbReference>
<name>A0A2S8GBK1_9BACT</name>
<accession>A0A2S8GBK1</accession>
<dbReference type="Proteomes" id="UP000240009">
    <property type="component" value="Unassembled WGS sequence"/>
</dbReference>
<proteinExistence type="predicted"/>
<dbReference type="AlphaFoldDB" id="A0A2S8GBK1"/>
<evidence type="ECO:0000313" key="2">
    <source>
        <dbReference type="EMBL" id="PQO41835.1"/>
    </source>
</evidence>
<gene>
    <name evidence="2" type="ORF">C5Y96_00235</name>
</gene>
<protein>
    <recommendedName>
        <fullName evidence="4">Methane oxygenase PmoA</fullName>
    </recommendedName>
</protein>
<sequence length="315" mass="35326">MPRMIRLFSILLLVGFSSACLAETYEIVEESDGLTVHYDGKLLTRYLIKSGAKPILYPLLGPDGLPMTRRYPIESVGESERDDHPHHRSVWFTHGNVNGTDFWLEKDGVGGQIIHEKFEKVIDGENAQIVSLNRWETPDGKILCRDRRSITFGQDEGRQYFDFDITVTAGDEPVTFGDTKEGAFGIRVPGTMKVDAKKGGTIVNDSGQKDKDAWGKKSGWVDYYGPVKDKTVGITIMNHPSSYGYPTYWHVRTYGLFAANPFGVHDFVGKDAKSGDYTIEPGKSMNLRYRVLLHEGTTEDAEIAAAFARYEKVKK</sequence>
<keyword evidence="1" id="KW-0732">Signal</keyword>
<comment type="caution">
    <text evidence="2">The sequence shown here is derived from an EMBL/GenBank/DDBJ whole genome shotgun (WGS) entry which is preliminary data.</text>
</comment>
<evidence type="ECO:0000256" key="1">
    <source>
        <dbReference type="SAM" id="SignalP"/>
    </source>
</evidence>
<dbReference type="EMBL" id="PUIA01000001">
    <property type="protein sequence ID" value="PQO41835.1"/>
    <property type="molecule type" value="Genomic_DNA"/>
</dbReference>